<evidence type="ECO:0000259" key="1">
    <source>
        <dbReference type="SMART" id="SM00244"/>
    </source>
</evidence>
<dbReference type="Gene3D" id="3.30.479.30">
    <property type="entry name" value="Band 7 domain"/>
    <property type="match status" value="1"/>
</dbReference>
<protein>
    <recommendedName>
        <fullName evidence="1">Band 7 domain-containing protein</fullName>
    </recommendedName>
</protein>
<dbReference type="Pfam" id="PF01145">
    <property type="entry name" value="Band_7"/>
    <property type="match status" value="1"/>
</dbReference>
<dbReference type="SMART" id="SM00244">
    <property type="entry name" value="PHB"/>
    <property type="match status" value="1"/>
</dbReference>
<evidence type="ECO:0000313" key="2">
    <source>
        <dbReference type="EMBL" id="KKM21675.1"/>
    </source>
</evidence>
<dbReference type="InterPro" id="IPR036013">
    <property type="entry name" value="Band_7/SPFH_dom_sf"/>
</dbReference>
<sequence length="188" mass="21511">MEAIRELFRQIGNLFRWWYLVAPWEQSVRVRLGKKVAVLGAGVHMRIPFIDRVFRQSTRRRFVMTGMQTISTTDGKAITIKSALGYEISDIGKLYNTLHDAEDTLESECMGIIAQFIASHSSEDVSPREAEEYVSTNLDLQRYGLGDTSFFITDFAIVRTYRLIQGQQREWRHGMPLNTALAEGEATQ</sequence>
<organism evidence="2">
    <name type="scientific">marine sediment metagenome</name>
    <dbReference type="NCBI Taxonomy" id="412755"/>
    <lineage>
        <taxon>unclassified sequences</taxon>
        <taxon>metagenomes</taxon>
        <taxon>ecological metagenomes</taxon>
    </lineage>
</organism>
<gene>
    <name evidence="2" type="ORF">LCGC14_1633050</name>
</gene>
<comment type="caution">
    <text evidence="2">The sequence shown here is derived from an EMBL/GenBank/DDBJ whole genome shotgun (WGS) entry which is preliminary data.</text>
</comment>
<name>A0A0F9L1Q3_9ZZZZ</name>
<feature type="domain" description="Band 7" evidence="1">
    <location>
        <begin position="16"/>
        <end position="168"/>
    </location>
</feature>
<dbReference type="InterPro" id="IPR001107">
    <property type="entry name" value="Band_7"/>
</dbReference>
<proteinExistence type="predicted"/>
<dbReference type="AlphaFoldDB" id="A0A0F9L1Q3"/>
<reference evidence="2" key="1">
    <citation type="journal article" date="2015" name="Nature">
        <title>Complex archaea that bridge the gap between prokaryotes and eukaryotes.</title>
        <authorList>
            <person name="Spang A."/>
            <person name="Saw J.H."/>
            <person name="Jorgensen S.L."/>
            <person name="Zaremba-Niedzwiedzka K."/>
            <person name="Martijn J."/>
            <person name="Lind A.E."/>
            <person name="van Eijk R."/>
            <person name="Schleper C."/>
            <person name="Guy L."/>
            <person name="Ettema T.J."/>
        </authorList>
    </citation>
    <scope>NUCLEOTIDE SEQUENCE</scope>
</reference>
<dbReference type="PANTHER" id="PTHR42911:SF1">
    <property type="entry name" value="MODULATOR OF FTSH PROTEASE HFLC"/>
    <property type="match status" value="1"/>
</dbReference>
<dbReference type="PANTHER" id="PTHR42911">
    <property type="entry name" value="MODULATOR OF FTSH PROTEASE HFLC"/>
    <property type="match status" value="1"/>
</dbReference>
<dbReference type="SUPFAM" id="SSF117892">
    <property type="entry name" value="Band 7/SPFH domain"/>
    <property type="match status" value="1"/>
</dbReference>
<accession>A0A0F9L1Q3</accession>
<dbReference type="EMBL" id="LAZR01013501">
    <property type="protein sequence ID" value="KKM21675.1"/>
    <property type="molecule type" value="Genomic_DNA"/>
</dbReference>